<evidence type="ECO:0000313" key="6">
    <source>
        <dbReference type="EMBL" id="UYP47460.1"/>
    </source>
</evidence>
<protein>
    <submittedName>
        <fullName evidence="6">Digeranylgeranylglyceryl phosphate synthase</fullName>
        <ecNumber evidence="6">2.5.1.42</ecNumber>
    </submittedName>
</protein>
<feature type="transmembrane region" description="Helical" evidence="5">
    <location>
        <begin position="149"/>
        <end position="168"/>
    </location>
</feature>
<evidence type="ECO:0000256" key="5">
    <source>
        <dbReference type="SAM" id="Phobius"/>
    </source>
</evidence>
<keyword evidence="4 5" id="KW-0472">Membrane</keyword>
<dbReference type="Pfam" id="PF01040">
    <property type="entry name" value="UbiA"/>
    <property type="match status" value="1"/>
</dbReference>
<feature type="transmembrane region" description="Helical" evidence="5">
    <location>
        <begin position="94"/>
        <end position="113"/>
    </location>
</feature>
<evidence type="ECO:0000256" key="1">
    <source>
        <dbReference type="ARBA" id="ARBA00004651"/>
    </source>
</evidence>
<dbReference type="Gene3D" id="1.10.357.140">
    <property type="entry name" value="UbiA prenyltransferase"/>
    <property type="match status" value="1"/>
</dbReference>
<reference evidence="6" key="1">
    <citation type="submission" date="2022-09" db="EMBL/GenBank/DDBJ databases">
        <title>Actin cytoskeleton and complex cell architecture in an #Asgard archaeon.</title>
        <authorList>
            <person name="Ponce Toledo R.I."/>
            <person name="Schleper C."/>
            <person name="Rodrigues Oliveira T."/>
            <person name="Wollweber F."/>
            <person name="Xu J."/>
            <person name="Rittmann S."/>
            <person name="Klingl A."/>
            <person name="Pilhofer M."/>
        </authorList>
    </citation>
    <scope>NUCLEOTIDE SEQUENCE</scope>
    <source>
        <strain evidence="6">B-35</strain>
    </source>
</reference>
<keyword evidence="7" id="KW-1185">Reference proteome</keyword>
<dbReference type="InterPro" id="IPR050475">
    <property type="entry name" value="Prenyltransferase_related"/>
</dbReference>
<proteinExistence type="predicted"/>
<feature type="transmembrane region" description="Helical" evidence="5">
    <location>
        <begin position="174"/>
        <end position="192"/>
    </location>
</feature>
<dbReference type="EC" id="2.5.1.42" evidence="6"/>
<feature type="transmembrane region" description="Helical" evidence="5">
    <location>
        <begin position="244"/>
        <end position="265"/>
    </location>
</feature>
<dbReference type="PANTHER" id="PTHR42723">
    <property type="entry name" value="CHLOROPHYLL SYNTHASE"/>
    <property type="match status" value="1"/>
</dbReference>
<evidence type="ECO:0000256" key="4">
    <source>
        <dbReference type="ARBA" id="ARBA00023136"/>
    </source>
</evidence>
<dbReference type="Gene3D" id="1.20.120.1780">
    <property type="entry name" value="UbiA prenyltransferase"/>
    <property type="match status" value="1"/>
</dbReference>
<evidence type="ECO:0000313" key="7">
    <source>
        <dbReference type="Proteomes" id="UP001208689"/>
    </source>
</evidence>
<accession>A0ABY6HVD1</accession>
<feature type="transmembrane region" description="Helical" evidence="5">
    <location>
        <begin position="119"/>
        <end position="137"/>
    </location>
</feature>
<evidence type="ECO:0000256" key="2">
    <source>
        <dbReference type="ARBA" id="ARBA00022692"/>
    </source>
</evidence>
<dbReference type="InterPro" id="IPR044878">
    <property type="entry name" value="UbiA_sf"/>
</dbReference>
<keyword evidence="3 5" id="KW-1133">Transmembrane helix</keyword>
<name>A0ABY6HVD1_9ARCH</name>
<dbReference type="Proteomes" id="UP001208689">
    <property type="component" value="Chromosome"/>
</dbReference>
<keyword evidence="2 5" id="KW-0812">Transmembrane</keyword>
<comment type="subcellular location">
    <subcellularLocation>
        <location evidence="1">Cell membrane</location>
        <topology evidence="1">Multi-pass membrane protein</topology>
    </subcellularLocation>
</comment>
<dbReference type="EMBL" id="CP104013">
    <property type="protein sequence ID" value="UYP47460.1"/>
    <property type="molecule type" value="Genomic_DNA"/>
</dbReference>
<feature type="transmembrane region" description="Helical" evidence="5">
    <location>
        <begin position="12"/>
        <end position="29"/>
    </location>
</feature>
<gene>
    <name evidence="6" type="ORF">NEF87_003745</name>
</gene>
<organism evidence="6 7">
    <name type="scientific">Candidatus Lokiarchaeum ossiferum</name>
    <dbReference type="NCBI Taxonomy" id="2951803"/>
    <lineage>
        <taxon>Archaea</taxon>
        <taxon>Promethearchaeati</taxon>
        <taxon>Promethearchaeota</taxon>
        <taxon>Promethearchaeia</taxon>
        <taxon>Promethearchaeales</taxon>
        <taxon>Promethearchaeaceae</taxon>
        <taxon>Candidatus Lokiarchaeum</taxon>
    </lineage>
</organism>
<keyword evidence="6" id="KW-0808">Transferase</keyword>
<dbReference type="InterPro" id="IPR000537">
    <property type="entry name" value="UbiA_prenyltransferase"/>
</dbReference>
<feature type="transmembrane region" description="Helical" evidence="5">
    <location>
        <begin position="35"/>
        <end position="59"/>
    </location>
</feature>
<dbReference type="GO" id="GO:0047295">
    <property type="term" value="F:geranylgeranylglycerol-phosphate geranylgeranyltransferase activity"/>
    <property type="evidence" value="ECO:0007669"/>
    <property type="project" value="UniProtKB-EC"/>
</dbReference>
<sequence>MKFKTRIEILRPINAIFGGISVVIGLMISHEEKSFWTFLITPKNLIMTILGFIIFFTVAGGTNTINDYFDIEADLVNRPNRPLPRGEISKKMALRYYALLNGIALVLAGVIGAITVNGIWIPLIVLFFEGVGFVYSWKAKASGLPGNIMVGIASAVGFPFASLFLQPFSNVPGIIWYTMLGAAVLLTSREFVKGMQDVAGDQKFGVKTIANTMGYTSATIFTIVFSLLGIFSFNLMYFLYDLSIWFLIFIIIQDGIVITANGLLIKDKINPSNQKNASFLLKMAQLAALLALIFGS</sequence>
<dbReference type="CDD" id="cd13961">
    <property type="entry name" value="PT_UbiA_DGGGPS"/>
    <property type="match status" value="1"/>
</dbReference>
<evidence type="ECO:0000256" key="3">
    <source>
        <dbReference type="ARBA" id="ARBA00022989"/>
    </source>
</evidence>
<feature type="transmembrane region" description="Helical" evidence="5">
    <location>
        <begin position="213"/>
        <end position="238"/>
    </location>
</feature>
<dbReference type="PANTHER" id="PTHR42723:SF1">
    <property type="entry name" value="CHLOROPHYLL SYNTHASE, CHLOROPLASTIC"/>
    <property type="match status" value="1"/>
</dbReference>
<feature type="transmembrane region" description="Helical" evidence="5">
    <location>
        <begin position="277"/>
        <end position="295"/>
    </location>
</feature>